<dbReference type="RefSeq" id="WP_141401144.1">
    <property type="nucleotide sequence ID" value="NZ_OBEL01000001.1"/>
</dbReference>
<name>A0A285N9H4_9HYPH</name>
<evidence type="ECO:0000313" key="3">
    <source>
        <dbReference type="EMBL" id="SNZ05563.1"/>
    </source>
</evidence>
<protein>
    <submittedName>
        <fullName evidence="3">Thiol-disulfide interchange protein, contains DsbC and DsbD domains</fullName>
    </submittedName>
</protein>
<dbReference type="Pfam" id="PF11412">
    <property type="entry name" value="DsbD_N"/>
    <property type="match status" value="1"/>
</dbReference>
<sequence>MPLHSMKRLMLFAVSVAMLNTVPSMAAQSPWSEGYGGKMRLVAGGKFVDGVKAGLEIEMEPGWKTYWKVPGDAGIPPTLDFSASTNVKNVEILWPAPTRYGDNISQLLGYKDWVTFPIRVIPHKADQAVNLVLDANVGLCSDLCVPVQANLSLFVPAGGDKDGASEFVIDRDLALVPGKSEEGFRITKVIRKKGLNAPDQLIITADIPKGMGKSDLFVEGPTDWYLPLPQPMKNQAGQFRLGLEGLPKEAKTKNVELIFTLTNGEKAVEQTILLTD</sequence>
<accession>A0A285N9H4</accession>
<dbReference type="AlphaFoldDB" id="A0A285N9H4"/>
<feature type="domain" description="Thiol:disulfide interchange protein DsbD N-terminal" evidence="2">
    <location>
        <begin position="49"/>
        <end position="154"/>
    </location>
</feature>
<proteinExistence type="predicted"/>
<gene>
    <name evidence="3" type="ORF">SAMN06265368_0150</name>
</gene>
<dbReference type="InterPro" id="IPR028250">
    <property type="entry name" value="DsbDN"/>
</dbReference>
<evidence type="ECO:0000259" key="2">
    <source>
        <dbReference type="Pfam" id="PF11412"/>
    </source>
</evidence>
<dbReference type="EMBL" id="OBEL01000001">
    <property type="protein sequence ID" value="SNZ05563.1"/>
    <property type="molecule type" value="Genomic_DNA"/>
</dbReference>
<organism evidence="3 4">
    <name type="scientific">Cohaesibacter gelatinilyticus</name>
    <dbReference type="NCBI Taxonomy" id="372072"/>
    <lineage>
        <taxon>Bacteria</taxon>
        <taxon>Pseudomonadati</taxon>
        <taxon>Pseudomonadota</taxon>
        <taxon>Alphaproteobacteria</taxon>
        <taxon>Hyphomicrobiales</taxon>
        <taxon>Cohaesibacteraceae</taxon>
    </lineage>
</organism>
<evidence type="ECO:0000313" key="4">
    <source>
        <dbReference type="Proteomes" id="UP000219439"/>
    </source>
</evidence>
<feature type="chain" id="PRO_5012696110" evidence="1">
    <location>
        <begin position="27"/>
        <end position="276"/>
    </location>
</feature>
<feature type="signal peptide" evidence="1">
    <location>
        <begin position="1"/>
        <end position="26"/>
    </location>
</feature>
<keyword evidence="4" id="KW-1185">Reference proteome</keyword>
<dbReference type="OrthoDB" id="9811036at2"/>
<evidence type="ECO:0000256" key="1">
    <source>
        <dbReference type="SAM" id="SignalP"/>
    </source>
</evidence>
<keyword evidence="1" id="KW-0732">Signal</keyword>
<reference evidence="3 4" key="1">
    <citation type="submission" date="2017-09" db="EMBL/GenBank/DDBJ databases">
        <authorList>
            <person name="Ehlers B."/>
            <person name="Leendertz F.H."/>
        </authorList>
    </citation>
    <scope>NUCLEOTIDE SEQUENCE [LARGE SCALE GENOMIC DNA]</scope>
    <source>
        <strain evidence="3 4">DSM 18289</strain>
    </source>
</reference>
<dbReference type="Proteomes" id="UP000219439">
    <property type="component" value="Unassembled WGS sequence"/>
</dbReference>